<dbReference type="EMBL" id="CP002205">
    <property type="protein sequence ID" value="ADN08108.1"/>
    <property type="molecule type" value="Genomic_DNA"/>
</dbReference>
<dbReference type="eggNOG" id="COG0846">
    <property type="taxonomic scope" value="Bacteria"/>
</dbReference>
<reference evidence="2" key="1">
    <citation type="journal article" date="2010" name="Stand. Genomic Sci.">
        <title>Complete genome sequence of Sulfurimonas autotrophica type strain (OK10).</title>
        <authorList>
            <person name="Sikorski J."/>
            <person name="Munk C."/>
            <person name="Lapidus A."/>
            <person name="Djao O."/>
            <person name="Lucas S."/>
            <person name="Glavina Del Rio T."/>
            <person name="Nolan M."/>
            <person name="Tice H."/>
            <person name="Han C."/>
            <person name="Cheng J."/>
            <person name="Tapia R."/>
            <person name="Goodwin L."/>
            <person name="Pitluck S."/>
            <person name="Liolios K."/>
            <person name="Ivanova N."/>
            <person name="Mavromatis K."/>
            <person name="Mikhailova N."/>
            <person name="Pati A."/>
            <person name="Sims D."/>
            <person name="Meincke L."/>
            <person name="Brettin T."/>
            <person name="Detter J."/>
            <person name="Chen A."/>
            <person name="Palaniappan K."/>
            <person name="Land M."/>
            <person name="Hauser L."/>
            <person name="Chang Y."/>
            <person name="Jeffries C."/>
            <person name="Rohde M."/>
            <person name="Lang E."/>
            <person name="Spring S."/>
            <person name="Goker M."/>
            <person name="Woyke T."/>
            <person name="Bristow J."/>
            <person name="Eisen J."/>
            <person name="Markowitz V."/>
            <person name="Hugenholtz P."/>
            <person name="Kyrpides N."/>
            <person name="Klenk H."/>
        </authorList>
    </citation>
    <scope>NUCLEOTIDE SEQUENCE [LARGE SCALE GENOMIC DNA]</scope>
    <source>
        <strain evidence="2">ATCC BAA-671 / DSM 16294 / JCM 11897 / OK10</strain>
    </source>
</reference>
<evidence type="ECO:0000313" key="1">
    <source>
        <dbReference type="EMBL" id="ADN08108.1"/>
    </source>
</evidence>
<dbReference type="SUPFAM" id="SSF52467">
    <property type="entry name" value="DHS-like NAD/FAD-binding domain"/>
    <property type="match status" value="1"/>
</dbReference>
<name>E0UST1_SULAO</name>
<dbReference type="STRING" id="563040.Saut_0059"/>
<dbReference type="HOGENOM" id="CLU_012310_1_0_7"/>
<dbReference type="KEGG" id="sua:Saut_0059"/>
<dbReference type="AlphaFoldDB" id="E0UST1"/>
<dbReference type="Proteomes" id="UP000007803">
    <property type="component" value="Chromosome"/>
</dbReference>
<dbReference type="Pfam" id="PF13289">
    <property type="entry name" value="SIR2_2"/>
    <property type="match status" value="1"/>
</dbReference>
<evidence type="ECO:0000313" key="2">
    <source>
        <dbReference type="Proteomes" id="UP000007803"/>
    </source>
</evidence>
<keyword evidence="2" id="KW-1185">Reference proteome</keyword>
<dbReference type="InterPro" id="IPR029035">
    <property type="entry name" value="DHS-like_NAD/FAD-binding_dom"/>
</dbReference>
<gene>
    <name evidence="1" type="ordered locus">Saut_0059</name>
</gene>
<organism evidence="1 2">
    <name type="scientific">Sulfurimonas autotrophica (strain ATCC BAA-671 / DSM 16294 / JCM 11897 / OK10)</name>
    <dbReference type="NCBI Taxonomy" id="563040"/>
    <lineage>
        <taxon>Bacteria</taxon>
        <taxon>Pseudomonadati</taxon>
        <taxon>Campylobacterota</taxon>
        <taxon>Epsilonproteobacteria</taxon>
        <taxon>Campylobacterales</taxon>
        <taxon>Sulfurimonadaceae</taxon>
        <taxon>Sulfurimonas</taxon>
    </lineage>
</organism>
<accession>E0UST1</accession>
<sequence>MNKDIQHIIEANNDNRLAFFIGSGISKSSETENHKMPLWKDLISELEKDLEGVEETNYLKLAQLYYLEYGEYLYYAKLKKIFDINLEPSNIHKLIFEIKPDYVITTNWDKLLDNTVIDNAFIYDIVVSDTDLVKSTIQKKLIKIHGDFKHHNIVFKEDDYLNYQTNFPLIENYIKSILSTHTIVFLGYSYSDYNLKQIMKWIQSFSNVKPPAYLVGFSNQSSEIKYLENHGIKSLILETDSSLGNNKYNQAVEDFLLRIKNKNVLVSENLTYESVVDYFYKKLVAFDPMNVLMPEQIKKIFKKVFYRYDSEFIILDLLQLDKSNSYYNKFVELLTKLDKNENSFKELEYRLNHIFSILSKAGIGGIMLNDKEYYKFQFPLYNALDLSNILSFKLDTNENANEAFIFYLLENNEKAYKLYENNIKSSLKSKNYIDLFLSMFNRNQLLSFLKYDFSIDYSKYETVEEYDIEEKYQDVPNNIKQTISPIISTFKDFNFIYSFAFTISSLLKEKEEQKKSIESGSIIFSNNSFEAELRHKNLIYFILGNGLAIDRYREFQTIIEYFINISLVRQVQEENIVLNQLEIFSCIKFLKEKSLKRIFESYSNKESSKRLVLDTENQKYLLQVLANTVKHIRNNDTNNFSIFENSWKKTMYLLSISKLEKEIMENILEGFTFILNTSNNSISTYQTINTFLGLQYSLYKEQFDSSKLISLIELVLNKIIYQNYNGRELYAIKSNYINNIYAYLEMDTNFNYDNLKLVQKLLFEFNSWELAQKVEISQYFLISLYHISNEKIKEEIKTFINNIEYKNIESLFEQIDFQLFLLITEFQSVDIEDLSEKIKEEISQYEDGKSMSSGLYSLQSRLQYLVEKRQILEFESLLNELTTIIENFEQKRGKMLF</sequence>
<dbReference type="RefSeq" id="WP_013325864.1">
    <property type="nucleotide sequence ID" value="NC_014506.1"/>
</dbReference>
<proteinExistence type="predicted"/>
<protein>
    <submittedName>
        <fullName evidence="1">Uncharacterized protein</fullName>
    </submittedName>
</protein>
<dbReference type="OrthoDB" id="112032at2"/>